<name>A0AAD8A4H6_DIPPU</name>
<evidence type="ECO:0000256" key="9">
    <source>
        <dbReference type="SAM" id="Coils"/>
    </source>
</evidence>
<keyword evidence="6 8" id="KW-0675">Receptor</keyword>
<feature type="transmembrane region" description="Helical" evidence="8">
    <location>
        <begin position="125"/>
        <end position="144"/>
    </location>
</feature>
<comment type="function">
    <text evidence="8">Gustatory receptor which mediates acceptance or avoidance behavior, depending on its substrates.</text>
</comment>
<accession>A0AAD8A4H6</accession>
<keyword evidence="4 8" id="KW-1133">Transmembrane helix</keyword>
<proteinExistence type="inferred from homology"/>
<evidence type="ECO:0000313" key="11">
    <source>
        <dbReference type="Proteomes" id="UP001233999"/>
    </source>
</evidence>
<evidence type="ECO:0000256" key="6">
    <source>
        <dbReference type="ARBA" id="ARBA00023170"/>
    </source>
</evidence>
<evidence type="ECO:0000256" key="7">
    <source>
        <dbReference type="ARBA" id="ARBA00023224"/>
    </source>
</evidence>
<feature type="transmembrane region" description="Helical" evidence="8">
    <location>
        <begin position="156"/>
        <end position="176"/>
    </location>
</feature>
<dbReference type="GO" id="GO:0008049">
    <property type="term" value="P:male courtship behavior"/>
    <property type="evidence" value="ECO:0007669"/>
    <property type="project" value="TreeGrafter"/>
</dbReference>
<dbReference type="GO" id="GO:0043025">
    <property type="term" value="C:neuronal cell body"/>
    <property type="evidence" value="ECO:0007669"/>
    <property type="project" value="TreeGrafter"/>
</dbReference>
<feature type="transmembrane region" description="Helical" evidence="8">
    <location>
        <begin position="235"/>
        <end position="254"/>
    </location>
</feature>
<reference evidence="10" key="2">
    <citation type="submission" date="2023-05" db="EMBL/GenBank/DDBJ databases">
        <authorList>
            <person name="Fouks B."/>
        </authorList>
    </citation>
    <scope>NUCLEOTIDE SEQUENCE</scope>
    <source>
        <strain evidence="10">Stay&amp;Tobe</strain>
        <tissue evidence="10">Testes</tissue>
    </source>
</reference>
<dbReference type="GO" id="GO:0007635">
    <property type="term" value="P:chemosensory behavior"/>
    <property type="evidence" value="ECO:0007669"/>
    <property type="project" value="TreeGrafter"/>
</dbReference>
<dbReference type="GO" id="GO:0030424">
    <property type="term" value="C:axon"/>
    <property type="evidence" value="ECO:0007669"/>
    <property type="project" value="TreeGrafter"/>
</dbReference>
<dbReference type="AlphaFoldDB" id="A0AAD8A4H6"/>
<keyword evidence="5 8" id="KW-0472">Membrane</keyword>
<dbReference type="GO" id="GO:0050909">
    <property type="term" value="P:sensory perception of taste"/>
    <property type="evidence" value="ECO:0007669"/>
    <property type="project" value="InterPro"/>
</dbReference>
<dbReference type="InterPro" id="IPR013604">
    <property type="entry name" value="7TM_chemorcpt"/>
</dbReference>
<gene>
    <name evidence="10" type="ORF">L9F63_001643</name>
</gene>
<dbReference type="PANTHER" id="PTHR21143">
    <property type="entry name" value="INVERTEBRATE GUSTATORY RECEPTOR"/>
    <property type="match status" value="1"/>
</dbReference>
<evidence type="ECO:0000256" key="8">
    <source>
        <dbReference type="RuleBase" id="RU363108"/>
    </source>
</evidence>
<comment type="caution">
    <text evidence="10">The sequence shown here is derived from an EMBL/GenBank/DDBJ whole genome shotgun (WGS) entry which is preliminary data.</text>
</comment>
<dbReference type="Proteomes" id="UP001233999">
    <property type="component" value="Unassembled WGS sequence"/>
</dbReference>
<dbReference type="GO" id="GO:0005886">
    <property type="term" value="C:plasma membrane"/>
    <property type="evidence" value="ECO:0007669"/>
    <property type="project" value="UniProtKB-SubCell"/>
</dbReference>
<keyword evidence="2 8" id="KW-1003">Cell membrane</keyword>
<protein>
    <recommendedName>
        <fullName evidence="8">Gustatory receptor</fullName>
    </recommendedName>
</protein>
<keyword evidence="9" id="KW-0175">Coiled coil</keyword>
<feature type="transmembrane region" description="Helical" evidence="8">
    <location>
        <begin position="37"/>
        <end position="57"/>
    </location>
</feature>
<keyword evidence="3 8" id="KW-0812">Transmembrane</keyword>
<dbReference type="GO" id="GO:0007165">
    <property type="term" value="P:signal transduction"/>
    <property type="evidence" value="ECO:0007669"/>
    <property type="project" value="UniProtKB-KW"/>
</dbReference>
<dbReference type="Pfam" id="PF08395">
    <property type="entry name" value="7tm_7"/>
    <property type="match status" value="1"/>
</dbReference>
<organism evidence="10 11">
    <name type="scientific">Diploptera punctata</name>
    <name type="common">Pacific beetle cockroach</name>
    <dbReference type="NCBI Taxonomy" id="6984"/>
    <lineage>
        <taxon>Eukaryota</taxon>
        <taxon>Metazoa</taxon>
        <taxon>Ecdysozoa</taxon>
        <taxon>Arthropoda</taxon>
        <taxon>Hexapoda</taxon>
        <taxon>Insecta</taxon>
        <taxon>Pterygota</taxon>
        <taxon>Neoptera</taxon>
        <taxon>Polyneoptera</taxon>
        <taxon>Dictyoptera</taxon>
        <taxon>Blattodea</taxon>
        <taxon>Blaberoidea</taxon>
        <taxon>Blaberidae</taxon>
        <taxon>Diplopterinae</taxon>
        <taxon>Diploptera</taxon>
    </lineage>
</organism>
<evidence type="ECO:0000256" key="5">
    <source>
        <dbReference type="ARBA" id="ARBA00023136"/>
    </source>
</evidence>
<feature type="transmembrane region" description="Helical" evidence="8">
    <location>
        <begin position="343"/>
        <end position="368"/>
    </location>
</feature>
<feature type="transmembrane region" description="Helical" evidence="8">
    <location>
        <begin position="274"/>
        <end position="295"/>
    </location>
</feature>
<evidence type="ECO:0000313" key="10">
    <source>
        <dbReference type="EMBL" id="KAJ9591826.1"/>
    </source>
</evidence>
<dbReference type="PANTHER" id="PTHR21143:SF104">
    <property type="entry name" value="GUSTATORY RECEPTOR 8A-RELATED"/>
    <property type="match status" value="1"/>
</dbReference>
<comment type="similarity">
    <text evidence="8">Belongs to the insect chemoreceptor superfamily. Gustatory receptor (GR) family.</text>
</comment>
<feature type="transmembrane region" description="Helical" evidence="8">
    <location>
        <begin position="69"/>
        <end position="93"/>
    </location>
</feature>
<evidence type="ECO:0000256" key="1">
    <source>
        <dbReference type="ARBA" id="ARBA00004651"/>
    </source>
</evidence>
<keyword evidence="7 8" id="KW-0807">Transducer</keyword>
<evidence type="ECO:0000256" key="2">
    <source>
        <dbReference type="ARBA" id="ARBA00022475"/>
    </source>
</evidence>
<keyword evidence="11" id="KW-1185">Reference proteome</keyword>
<dbReference type="EMBL" id="JASPKZ010003856">
    <property type="protein sequence ID" value="KAJ9591826.1"/>
    <property type="molecule type" value="Genomic_DNA"/>
</dbReference>
<sequence length="397" mass="46083">MNMDTYTISTLIQRISKLFGLTSYIQIADDSYRKSKFWLCYGILLSLSMVFGIIYNYQTELNDNIKGFYNYSYLTSLETFIAIAVVSQIISLFNGNRIINIYKQFHRYDITSKLKPSKEQMFKTVLIEIIFALAFIFTHSYVTATNIVNFFKSVDIFSAFQCWFSFFCANAVLWINNTQFYYFLIMLKQRYACLNELLQEIRENNNALKFEKVPELYGFLCDTLEYVNNTFSFQIILILIRCFFQTTWLCYAITMKIIINLQENHLISYHVGNFTVPFFIILFLVKILTSIVTCAQTANEANRTPILVHKLINRTEDPAIREQLELFSLQLAQRKIRFTACGFFPLDFTLLYSIAGAVTTYLIILIQFQLSENKDVPSVSSASTSLIVTNVTSLSEV</sequence>
<reference evidence="10" key="1">
    <citation type="journal article" date="2023" name="IScience">
        <title>Live-bearing cockroach genome reveals convergent evolutionary mechanisms linked to viviparity in insects and beyond.</title>
        <authorList>
            <person name="Fouks B."/>
            <person name="Harrison M.C."/>
            <person name="Mikhailova A.A."/>
            <person name="Marchal E."/>
            <person name="English S."/>
            <person name="Carruthers M."/>
            <person name="Jennings E.C."/>
            <person name="Chiamaka E.L."/>
            <person name="Frigard R.A."/>
            <person name="Pippel M."/>
            <person name="Attardo G.M."/>
            <person name="Benoit J.B."/>
            <person name="Bornberg-Bauer E."/>
            <person name="Tobe S.S."/>
        </authorList>
    </citation>
    <scope>NUCLEOTIDE SEQUENCE</scope>
    <source>
        <strain evidence="10">Stay&amp;Tobe</strain>
    </source>
</reference>
<comment type="subcellular location">
    <subcellularLocation>
        <location evidence="1 8">Cell membrane</location>
        <topology evidence="1 8">Multi-pass membrane protein</topology>
    </subcellularLocation>
</comment>
<dbReference type="GO" id="GO:0030425">
    <property type="term" value="C:dendrite"/>
    <property type="evidence" value="ECO:0007669"/>
    <property type="project" value="TreeGrafter"/>
</dbReference>
<evidence type="ECO:0000256" key="3">
    <source>
        <dbReference type="ARBA" id="ARBA00022692"/>
    </source>
</evidence>
<evidence type="ECO:0000256" key="4">
    <source>
        <dbReference type="ARBA" id="ARBA00022989"/>
    </source>
</evidence>
<feature type="coiled-coil region" evidence="9">
    <location>
        <begin position="184"/>
        <end position="211"/>
    </location>
</feature>